<gene>
    <name evidence="1" type="ORF">AB433_19090</name>
</gene>
<name>A0A0G3XNW0_9SPHN</name>
<dbReference type="GO" id="GO:0004803">
    <property type="term" value="F:transposase activity"/>
    <property type="evidence" value="ECO:0007669"/>
    <property type="project" value="InterPro"/>
</dbReference>
<proteinExistence type="predicted"/>
<reference evidence="1 2" key="1">
    <citation type="submission" date="2015-06" db="EMBL/GenBank/DDBJ databases">
        <authorList>
            <person name="Zeng Y."/>
            <person name="Huang Y."/>
        </authorList>
    </citation>
    <scope>NUCLEOTIDE SEQUENCE [LARGE SCALE GENOMIC DNA]</scope>
    <source>
        <strain evidence="1 2">PQ-2</strain>
        <plasmid evidence="2">Plasmid p2</plasmid>
    </source>
</reference>
<dbReference type="Proteomes" id="UP000035287">
    <property type="component" value="Plasmid p2"/>
</dbReference>
<evidence type="ECO:0000313" key="2">
    <source>
        <dbReference type="Proteomes" id="UP000035287"/>
    </source>
</evidence>
<dbReference type="PANTHER" id="PTHR33055:SF3">
    <property type="entry name" value="PUTATIVE TRANSPOSASE FOR IS117-RELATED"/>
    <property type="match status" value="1"/>
</dbReference>
<protein>
    <submittedName>
        <fullName evidence="1">Transposase</fullName>
    </submittedName>
</protein>
<dbReference type="InterPro" id="IPR003346">
    <property type="entry name" value="Transposase_20"/>
</dbReference>
<dbReference type="InterPro" id="IPR002525">
    <property type="entry name" value="Transp_IS110-like_N"/>
</dbReference>
<keyword evidence="2" id="KW-1185">Reference proteome</keyword>
<dbReference type="KEGG" id="cna:AB433_19090"/>
<dbReference type="OrthoDB" id="5289737at2"/>
<organism evidence="1 2">
    <name type="scientific">Croceicoccus naphthovorans</name>
    <dbReference type="NCBI Taxonomy" id="1348774"/>
    <lineage>
        <taxon>Bacteria</taxon>
        <taxon>Pseudomonadati</taxon>
        <taxon>Pseudomonadota</taxon>
        <taxon>Alphaproteobacteria</taxon>
        <taxon>Sphingomonadales</taxon>
        <taxon>Erythrobacteraceae</taxon>
        <taxon>Croceicoccus</taxon>
    </lineage>
</organism>
<dbReference type="Pfam" id="PF02371">
    <property type="entry name" value="Transposase_20"/>
    <property type="match status" value="1"/>
</dbReference>
<dbReference type="RefSeq" id="WP_047824688.1">
    <property type="nucleotide sequence ID" value="NZ_CP011772.1"/>
</dbReference>
<geneLocation type="plasmid" evidence="1 2">
    <name>p2</name>
</geneLocation>
<dbReference type="EMBL" id="CP011772">
    <property type="protein sequence ID" value="AKM12238.1"/>
    <property type="molecule type" value="Genomic_DNA"/>
</dbReference>
<dbReference type="GO" id="GO:0003677">
    <property type="term" value="F:DNA binding"/>
    <property type="evidence" value="ECO:0007669"/>
    <property type="project" value="InterPro"/>
</dbReference>
<dbReference type="InterPro" id="IPR047650">
    <property type="entry name" value="Transpos_IS110"/>
</dbReference>
<dbReference type="NCBIfam" id="NF033542">
    <property type="entry name" value="transpos_IS110"/>
    <property type="match status" value="1"/>
</dbReference>
<evidence type="ECO:0000313" key="1">
    <source>
        <dbReference type="EMBL" id="AKM12238.1"/>
    </source>
</evidence>
<accession>A0A0G3XNW0</accession>
<dbReference type="PANTHER" id="PTHR33055">
    <property type="entry name" value="TRANSPOSASE FOR INSERTION SEQUENCE ELEMENT IS1111A"/>
    <property type="match status" value="1"/>
</dbReference>
<dbReference type="Pfam" id="PF01548">
    <property type="entry name" value="DEDD_Tnp_IS110"/>
    <property type="match status" value="1"/>
</dbReference>
<dbReference type="PATRIC" id="fig|1348774.3.peg.4027"/>
<sequence length="342" mass="37748">MGEVVTIGLDIAKSVFQVHGVGADGEVLIRCRLTRARMLPFFAKLPRCLVGIEACNNSHYWARELSALGHDVKLMPAQYVKPYVKRGKNDAADAEAICEAVTRPTMRFVAVKSPEQQSLMMLHRVRLMLNRQRTQISNAIRAHISEFGVVAPVGRLGVERLLEVVADTGDDRVPEDARLCLQMLAAQLDGVKQQILENDRRVLASARRTELGRRLMDIPGIGPLLASAFVASVADPSVFKTGRDLAAWIGLVPKQNSSGGKDKLGSITRAGNRYLRQMLVVGAMAVIRYAERHGTKRPWLIQLLARRPAKVAAVALANKNARMVWALMTSGERYREPMPMAV</sequence>
<keyword evidence="1" id="KW-0614">Plasmid</keyword>
<dbReference type="GO" id="GO:0006313">
    <property type="term" value="P:DNA transposition"/>
    <property type="evidence" value="ECO:0007669"/>
    <property type="project" value="InterPro"/>
</dbReference>
<dbReference type="AlphaFoldDB" id="A0A0G3XNW0"/>